<evidence type="ECO:0008006" key="6">
    <source>
        <dbReference type="Google" id="ProtNLM"/>
    </source>
</evidence>
<dbReference type="AlphaFoldDB" id="A0A9D4YTN4"/>
<evidence type="ECO:0000256" key="2">
    <source>
        <dbReference type="ARBA" id="ARBA00022679"/>
    </source>
</evidence>
<evidence type="ECO:0000256" key="1">
    <source>
        <dbReference type="ARBA" id="ARBA00022676"/>
    </source>
</evidence>
<reference evidence="4" key="1">
    <citation type="journal article" date="2019" name="Plant J.">
        <title>Chlorella vulgaris genome assembly and annotation reveals the molecular basis for metabolic acclimation to high light conditions.</title>
        <authorList>
            <person name="Cecchin M."/>
            <person name="Marcolungo L."/>
            <person name="Rossato M."/>
            <person name="Girolomoni L."/>
            <person name="Cosentino E."/>
            <person name="Cuine S."/>
            <person name="Li-Beisson Y."/>
            <person name="Delledonne M."/>
            <person name="Ballottari M."/>
        </authorList>
    </citation>
    <scope>NUCLEOTIDE SEQUENCE</scope>
    <source>
        <strain evidence="4">211/11P</strain>
    </source>
</reference>
<organism evidence="4 5">
    <name type="scientific">Chlorella vulgaris</name>
    <name type="common">Green alga</name>
    <dbReference type="NCBI Taxonomy" id="3077"/>
    <lineage>
        <taxon>Eukaryota</taxon>
        <taxon>Viridiplantae</taxon>
        <taxon>Chlorophyta</taxon>
        <taxon>core chlorophytes</taxon>
        <taxon>Trebouxiophyceae</taxon>
        <taxon>Chlorellales</taxon>
        <taxon>Chlorellaceae</taxon>
        <taxon>Chlorella clade</taxon>
        <taxon>Chlorella</taxon>
    </lineage>
</organism>
<reference evidence="4" key="2">
    <citation type="submission" date="2020-11" db="EMBL/GenBank/DDBJ databases">
        <authorList>
            <person name="Cecchin M."/>
            <person name="Marcolungo L."/>
            <person name="Rossato M."/>
            <person name="Girolomoni L."/>
            <person name="Cosentino E."/>
            <person name="Cuine S."/>
            <person name="Li-Beisson Y."/>
            <person name="Delledonne M."/>
            <person name="Ballottari M."/>
        </authorList>
    </citation>
    <scope>NUCLEOTIDE SEQUENCE</scope>
    <source>
        <strain evidence="4">211/11P</strain>
        <tissue evidence="4">Whole cell</tissue>
    </source>
</reference>
<comment type="caution">
    <text evidence="4">The sequence shown here is derived from an EMBL/GenBank/DDBJ whole genome shotgun (WGS) entry which is preliminary data.</text>
</comment>
<feature type="compositionally biased region" description="Basic and acidic residues" evidence="3">
    <location>
        <begin position="451"/>
        <end position="463"/>
    </location>
</feature>
<evidence type="ECO:0000256" key="3">
    <source>
        <dbReference type="SAM" id="MobiDB-lite"/>
    </source>
</evidence>
<dbReference type="Proteomes" id="UP001055712">
    <property type="component" value="Unassembled WGS sequence"/>
</dbReference>
<protein>
    <recommendedName>
        <fullName evidence="6">Glycosyl transferase family 1 domain-containing protein</fullName>
    </recommendedName>
</protein>
<dbReference type="SUPFAM" id="SSF53756">
    <property type="entry name" value="UDP-Glycosyltransferase/glycogen phosphorylase"/>
    <property type="match status" value="1"/>
</dbReference>
<dbReference type="EMBL" id="SIDB01000011">
    <property type="protein sequence ID" value="KAI3425983.1"/>
    <property type="molecule type" value="Genomic_DNA"/>
</dbReference>
<sequence length="463" mass="47260">MRFVLLSLEFDAGTFSGNGIYACSQARSLAQLGHQVLVVAGAPAGRSSNGTATPAHPQQEQQHQLDQPRVLYVELPVWGCLDTSCGWREYAAGAGSTVAAEVAAFGAAAVLGVDWHSVGAYDALAAALPPGTLPPFVVYHRTAAGKALEMIAAREAAALARSCCSLVLSRSDAAYLHMHFPGAADSPLHVLLPALRSDMESLPPPQPSNDAAAAGAAATAAGGVDTVAGAGTAAELEAAADLEAAAWAAARCHLLCCVRVSPEKEPHRFVDVLGELQRRGSLQAAGVVPVMCGAGWGSDYGAALLLRLRQLVPQCVVHDSFLGPAEMAVLYASTLLNLHPPTYDAYGMTVVEAASQGAPSLVQEGGGVGATDLLSGQAGEVLLCNMEQPVGQLADMVEAVLADRARLAATGRKAMAKARSWTERDNAAALAGHVERALAGQGGGGAAGVEVAHDDGSGSSKVD</sequence>
<dbReference type="Gene3D" id="3.40.50.2000">
    <property type="entry name" value="Glycogen Phosphorylase B"/>
    <property type="match status" value="2"/>
</dbReference>
<keyword evidence="1" id="KW-0328">Glycosyltransferase</keyword>
<feature type="region of interest" description="Disordered" evidence="3">
    <location>
        <begin position="45"/>
        <end position="65"/>
    </location>
</feature>
<name>A0A9D4YTN4_CHLVU</name>
<evidence type="ECO:0000313" key="5">
    <source>
        <dbReference type="Proteomes" id="UP001055712"/>
    </source>
</evidence>
<dbReference type="PANTHER" id="PTHR12526">
    <property type="entry name" value="GLYCOSYLTRANSFERASE"/>
    <property type="match status" value="1"/>
</dbReference>
<dbReference type="OrthoDB" id="1910256at2759"/>
<proteinExistence type="predicted"/>
<gene>
    <name evidence="4" type="ORF">D9Q98_007951</name>
</gene>
<dbReference type="PROSITE" id="PS51257">
    <property type="entry name" value="PROKAR_LIPOPROTEIN"/>
    <property type="match status" value="1"/>
</dbReference>
<feature type="region of interest" description="Disordered" evidence="3">
    <location>
        <begin position="440"/>
        <end position="463"/>
    </location>
</feature>
<keyword evidence="2" id="KW-0808">Transferase</keyword>
<keyword evidence="5" id="KW-1185">Reference proteome</keyword>
<feature type="compositionally biased region" description="Low complexity" evidence="3">
    <location>
        <begin position="51"/>
        <end position="64"/>
    </location>
</feature>
<accession>A0A9D4YTN4</accession>
<dbReference type="PANTHER" id="PTHR12526:SF510">
    <property type="entry name" value="D-INOSITOL 3-PHOSPHATE GLYCOSYLTRANSFERASE"/>
    <property type="match status" value="1"/>
</dbReference>
<evidence type="ECO:0000313" key="4">
    <source>
        <dbReference type="EMBL" id="KAI3425983.1"/>
    </source>
</evidence>
<dbReference type="GO" id="GO:0016757">
    <property type="term" value="F:glycosyltransferase activity"/>
    <property type="evidence" value="ECO:0007669"/>
    <property type="project" value="UniProtKB-KW"/>
</dbReference>